<name>A0AAV8WED0_9CUCU</name>
<keyword evidence="1" id="KW-0732">Signal</keyword>
<evidence type="ECO:0000313" key="2">
    <source>
        <dbReference type="EMBL" id="KAJ8925075.1"/>
    </source>
</evidence>
<feature type="signal peptide" evidence="1">
    <location>
        <begin position="1"/>
        <end position="20"/>
    </location>
</feature>
<evidence type="ECO:0008006" key="4">
    <source>
        <dbReference type="Google" id="ProtNLM"/>
    </source>
</evidence>
<organism evidence="2 3">
    <name type="scientific">Exocentrus adspersus</name>
    <dbReference type="NCBI Taxonomy" id="1586481"/>
    <lineage>
        <taxon>Eukaryota</taxon>
        <taxon>Metazoa</taxon>
        <taxon>Ecdysozoa</taxon>
        <taxon>Arthropoda</taxon>
        <taxon>Hexapoda</taxon>
        <taxon>Insecta</taxon>
        <taxon>Pterygota</taxon>
        <taxon>Neoptera</taxon>
        <taxon>Endopterygota</taxon>
        <taxon>Coleoptera</taxon>
        <taxon>Polyphaga</taxon>
        <taxon>Cucujiformia</taxon>
        <taxon>Chrysomeloidea</taxon>
        <taxon>Cerambycidae</taxon>
        <taxon>Lamiinae</taxon>
        <taxon>Acanthocinini</taxon>
        <taxon>Exocentrus</taxon>
    </lineage>
</organism>
<reference evidence="2 3" key="1">
    <citation type="journal article" date="2023" name="Insect Mol. Biol.">
        <title>Genome sequencing provides insights into the evolution of gene families encoding plant cell wall-degrading enzymes in longhorned beetles.</title>
        <authorList>
            <person name="Shin N.R."/>
            <person name="Okamura Y."/>
            <person name="Kirsch R."/>
            <person name="Pauchet Y."/>
        </authorList>
    </citation>
    <scope>NUCLEOTIDE SEQUENCE [LARGE SCALE GENOMIC DNA]</scope>
    <source>
        <strain evidence="2">EAD_L_NR</strain>
    </source>
</reference>
<feature type="chain" id="PRO_5044023930" description="MD-2-related lipid-recognition domain-containing protein" evidence="1">
    <location>
        <begin position="21"/>
        <end position="175"/>
    </location>
</feature>
<gene>
    <name evidence="2" type="ORF">NQ315_001247</name>
</gene>
<dbReference type="Proteomes" id="UP001159042">
    <property type="component" value="Unassembled WGS sequence"/>
</dbReference>
<dbReference type="EMBL" id="JANEYG010000002">
    <property type="protein sequence ID" value="KAJ8925075.1"/>
    <property type="molecule type" value="Genomic_DNA"/>
</dbReference>
<protein>
    <recommendedName>
        <fullName evidence="4">MD-2-related lipid-recognition domain-containing protein</fullName>
    </recommendedName>
</protein>
<keyword evidence="3" id="KW-1185">Reference proteome</keyword>
<dbReference type="AlphaFoldDB" id="A0AAV8WED0"/>
<accession>A0AAV8WED0</accession>
<proteinExistence type="predicted"/>
<evidence type="ECO:0000256" key="1">
    <source>
        <dbReference type="SAM" id="SignalP"/>
    </source>
</evidence>
<evidence type="ECO:0000313" key="3">
    <source>
        <dbReference type="Proteomes" id="UP001159042"/>
    </source>
</evidence>
<sequence>MVRVTSAAVTIFCVLTPSLAFTVDVVNVTRCPGTQNETGELVWDIGSEETVDQLFTGTFNVPVELNVNAYVDFESYYWDEEVDKWIFVFGGIRSFCNSVMKSLPYRKFRTAVRPDWPEDCPVPAGKYELEEFPISGQYAVLSDIRDVPPLVRHELRLWGEDDLIFCRTVYTISSN</sequence>
<comment type="caution">
    <text evidence="2">The sequence shown here is derived from an EMBL/GenBank/DDBJ whole genome shotgun (WGS) entry which is preliminary data.</text>
</comment>